<organism evidence="1 2">
    <name type="scientific">Gemmata palustris</name>
    <dbReference type="NCBI Taxonomy" id="2822762"/>
    <lineage>
        <taxon>Bacteria</taxon>
        <taxon>Pseudomonadati</taxon>
        <taxon>Planctomycetota</taxon>
        <taxon>Planctomycetia</taxon>
        <taxon>Gemmatales</taxon>
        <taxon>Gemmataceae</taxon>
        <taxon>Gemmata</taxon>
    </lineage>
</organism>
<evidence type="ECO:0000313" key="1">
    <source>
        <dbReference type="EMBL" id="MBP3959396.1"/>
    </source>
</evidence>
<comment type="caution">
    <text evidence="1">The sequence shown here is derived from an EMBL/GenBank/DDBJ whole genome shotgun (WGS) entry which is preliminary data.</text>
</comment>
<accession>A0ABS5C097</accession>
<proteinExistence type="predicted"/>
<keyword evidence="2" id="KW-1185">Reference proteome</keyword>
<evidence type="ECO:0000313" key="2">
    <source>
        <dbReference type="Proteomes" id="UP000676565"/>
    </source>
</evidence>
<protein>
    <recommendedName>
        <fullName evidence="3">SMI1/KNR4 family protein</fullName>
    </recommendedName>
</protein>
<sequence>MFGNPFRPITTNHSWLTSGVVALATDIYQDRAFDRMPILADALQDAGCDSADILGHCRSNGPHVRGCWVIDLLLGKE</sequence>
<name>A0ABS5C097_9BACT</name>
<dbReference type="Proteomes" id="UP000676565">
    <property type="component" value="Unassembled WGS sequence"/>
</dbReference>
<dbReference type="EMBL" id="JAGKQQ010000001">
    <property type="protein sequence ID" value="MBP3959396.1"/>
    <property type="molecule type" value="Genomic_DNA"/>
</dbReference>
<evidence type="ECO:0008006" key="3">
    <source>
        <dbReference type="Google" id="ProtNLM"/>
    </source>
</evidence>
<gene>
    <name evidence="1" type="ORF">J8F10_29485</name>
</gene>
<reference evidence="1 2" key="1">
    <citation type="submission" date="2021-04" db="EMBL/GenBank/DDBJ databases">
        <authorList>
            <person name="Ivanova A."/>
        </authorList>
    </citation>
    <scope>NUCLEOTIDE SEQUENCE [LARGE SCALE GENOMIC DNA]</scope>
    <source>
        <strain evidence="1 2">G18</strain>
    </source>
</reference>